<dbReference type="GeneID" id="54299014"/>
<dbReference type="AlphaFoldDB" id="A0A6A6AX18"/>
<reference evidence="2" key="1">
    <citation type="journal article" date="2020" name="Stud. Mycol.">
        <title>101 Dothideomycetes genomes: a test case for predicting lifestyles and emergence of pathogens.</title>
        <authorList>
            <person name="Haridas S."/>
            <person name="Albert R."/>
            <person name="Binder M."/>
            <person name="Bloem J."/>
            <person name="Labutti K."/>
            <person name="Salamov A."/>
            <person name="Andreopoulos B."/>
            <person name="Baker S."/>
            <person name="Barry K."/>
            <person name="Bills G."/>
            <person name="Bluhm B."/>
            <person name="Cannon C."/>
            <person name="Castanera R."/>
            <person name="Culley D."/>
            <person name="Daum C."/>
            <person name="Ezra D."/>
            <person name="Gonzalez J."/>
            <person name="Henrissat B."/>
            <person name="Kuo A."/>
            <person name="Liang C."/>
            <person name="Lipzen A."/>
            <person name="Lutzoni F."/>
            <person name="Magnuson J."/>
            <person name="Mondo S."/>
            <person name="Nolan M."/>
            <person name="Ohm R."/>
            <person name="Pangilinan J."/>
            <person name="Park H.-J."/>
            <person name="Ramirez L."/>
            <person name="Alfaro M."/>
            <person name="Sun H."/>
            <person name="Tritt A."/>
            <person name="Yoshinaga Y."/>
            <person name="Zwiers L.-H."/>
            <person name="Turgeon B."/>
            <person name="Goodwin S."/>
            <person name="Spatafora J."/>
            <person name="Crous P."/>
            <person name="Grigoriev I."/>
        </authorList>
    </citation>
    <scope>NUCLEOTIDE SEQUENCE</scope>
    <source>
        <strain evidence="2">CBS 121167</strain>
    </source>
</reference>
<keyword evidence="3" id="KW-1185">Reference proteome</keyword>
<proteinExistence type="predicted"/>
<gene>
    <name evidence="2" type="ORF">K452DRAFT_293187</name>
</gene>
<dbReference type="OrthoDB" id="2687876at2759"/>
<evidence type="ECO:0000313" key="2">
    <source>
        <dbReference type="EMBL" id="KAF2135474.1"/>
    </source>
</evidence>
<evidence type="ECO:0000313" key="3">
    <source>
        <dbReference type="Proteomes" id="UP000799438"/>
    </source>
</evidence>
<dbReference type="Proteomes" id="UP000799438">
    <property type="component" value="Unassembled WGS sequence"/>
</dbReference>
<dbReference type="EMBL" id="ML995580">
    <property type="protein sequence ID" value="KAF2135474.1"/>
    <property type="molecule type" value="Genomic_DNA"/>
</dbReference>
<dbReference type="PROSITE" id="PS50181">
    <property type="entry name" value="FBOX"/>
    <property type="match status" value="1"/>
</dbReference>
<sequence length="319" mass="36205">MEAELTGLTYPRLNLRDYTLDDNNLAIGCPLDNGHHIRDTPQQNLGVLDALPLELLHMMVSQLDLRTLTDFRRINRRAMQVVDSVPQYKAITTHASNALRGILAIETGRWITCETLYDKLCTAQCERCGDFGGYLYLLTCKRVCFLCLSEDGSYLPLRYSHAIKKFGITPQAVKTLPRMRSITGIYSPNEKKSHRRLCLVDFETAFQAGIELHGSQEAMERCISSSAQEGAGSTTHWGRRTRTKEPFDGKSSNVLRFLAIVYAPALNRVTLKLERGFYCIGCQRSYGSRPKHFRRRFTEASFKEHLEECGNIQDGYHVG</sequence>
<dbReference type="InterPro" id="IPR001810">
    <property type="entry name" value="F-box_dom"/>
</dbReference>
<name>A0A6A6AX18_9PEZI</name>
<evidence type="ECO:0000259" key="1">
    <source>
        <dbReference type="PROSITE" id="PS50181"/>
    </source>
</evidence>
<accession>A0A6A6AX18</accession>
<protein>
    <recommendedName>
        <fullName evidence="1">F-box domain-containing protein</fullName>
    </recommendedName>
</protein>
<organism evidence="2 3">
    <name type="scientific">Aplosporella prunicola CBS 121167</name>
    <dbReference type="NCBI Taxonomy" id="1176127"/>
    <lineage>
        <taxon>Eukaryota</taxon>
        <taxon>Fungi</taxon>
        <taxon>Dikarya</taxon>
        <taxon>Ascomycota</taxon>
        <taxon>Pezizomycotina</taxon>
        <taxon>Dothideomycetes</taxon>
        <taxon>Dothideomycetes incertae sedis</taxon>
        <taxon>Botryosphaeriales</taxon>
        <taxon>Aplosporellaceae</taxon>
        <taxon>Aplosporella</taxon>
    </lineage>
</organism>
<dbReference type="RefSeq" id="XP_033391192.1">
    <property type="nucleotide sequence ID" value="XM_033541518.1"/>
</dbReference>
<feature type="domain" description="F-box" evidence="1">
    <location>
        <begin position="45"/>
        <end position="91"/>
    </location>
</feature>